<dbReference type="InterPro" id="IPR029039">
    <property type="entry name" value="Flavoprotein-like_sf"/>
</dbReference>
<dbReference type="PANTHER" id="PTHR30546:SF23">
    <property type="entry name" value="FLAVOPROTEIN-LIKE PROTEIN YCP4-RELATED"/>
    <property type="match status" value="1"/>
</dbReference>
<organism evidence="6 7">
    <name type="scientific">Brenneria tiliae</name>
    <dbReference type="NCBI Taxonomy" id="2914984"/>
    <lineage>
        <taxon>Bacteria</taxon>
        <taxon>Pseudomonadati</taxon>
        <taxon>Pseudomonadota</taxon>
        <taxon>Gammaproteobacteria</taxon>
        <taxon>Enterobacterales</taxon>
        <taxon>Pectobacteriaceae</taxon>
        <taxon>Brenneria</taxon>
    </lineage>
</organism>
<keyword evidence="2" id="KW-0285">Flavoprotein</keyword>
<evidence type="ECO:0000256" key="4">
    <source>
        <dbReference type="ARBA" id="ARBA00029652"/>
    </source>
</evidence>
<reference evidence="6 7" key="1">
    <citation type="submission" date="2022-02" db="EMBL/GenBank/DDBJ databases">
        <title>Description of Brenneria tiliae sp. nov. isolated from symptomatic Tilia x moltkei and Tilia x europaea trees in the UK.</title>
        <authorList>
            <person name="Kile H."/>
        </authorList>
    </citation>
    <scope>NUCLEOTIDE SEQUENCE [LARGE SCALE GENOMIC DNA]</scope>
    <source>
        <strain evidence="6 7">MC1SB4.1</strain>
    </source>
</reference>
<accession>A0ABT0MVS6</accession>
<proteinExistence type="predicted"/>
<evidence type="ECO:0000259" key="5">
    <source>
        <dbReference type="PROSITE" id="PS50902"/>
    </source>
</evidence>
<comment type="caution">
    <text evidence="6">The sequence shown here is derived from an EMBL/GenBank/DDBJ whole genome shotgun (WGS) entry which is preliminary data.</text>
</comment>
<dbReference type="SUPFAM" id="SSF52218">
    <property type="entry name" value="Flavoproteins"/>
    <property type="match status" value="1"/>
</dbReference>
<dbReference type="PANTHER" id="PTHR30546">
    <property type="entry name" value="FLAVODOXIN-RELATED PROTEIN WRBA-RELATED"/>
    <property type="match status" value="1"/>
</dbReference>
<dbReference type="Pfam" id="PF03358">
    <property type="entry name" value="FMN_red"/>
    <property type="match status" value="1"/>
</dbReference>
<gene>
    <name evidence="6" type="ORF">MFP26_14715</name>
</gene>
<name>A0ABT0MVS6_9GAMM</name>
<protein>
    <recommendedName>
        <fullName evidence="4">Flavoprotein WrbA</fullName>
    </recommendedName>
</protein>
<evidence type="ECO:0000256" key="1">
    <source>
        <dbReference type="ARBA" id="ARBA00001917"/>
    </source>
</evidence>
<sequence length="184" mass="19272">MSKTVVIYHSGYGHTQRLADAVAQGAGAEVIAIDAEGNIADADWDKLADADAIIFGTPTYMGGPSWQFKKFADASSKPWFAGKWKDKVFGGFTNSASLNGDKQVTLIYLQTLASQHGGIWVSLGILPANTKAATRNDINNLGASVGLLAQTPSDASVDEVVAGDLATGKLYGQRVAEIAAKLAK</sequence>
<comment type="cofactor">
    <cofactor evidence="1">
        <name>FMN</name>
        <dbReference type="ChEBI" id="CHEBI:58210"/>
    </cofactor>
</comment>
<dbReference type="PROSITE" id="PS00201">
    <property type="entry name" value="FLAVODOXIN"/>
    <property type="match status" value="1"/>
</dbReference>
<evidence type="ECO:0000256" key="2">
    <source>
        <dbReference type="ARBA" id="ARBA00022630"/>
    </source>
</evidence>
<dbReference type="Proteomes" id="UP001203069">
    <property type="component" value="Unassembled WGS sequence"/>
</dbReference>
<dbReference type="EMBL" id="JAKPBZ010000113">
    <property type="protein sequence ID" value="MCL2893939.1"/>
    <property type="molecule type" value="Genomic_DNA"/>
</dbReference>
<evidence type="ECO:0000313" key="7">
    <source>
        <dbReference type="Proteomes" id="UP001203069"/>
    </source>
</evidence>
<dbReference type="PROSITE" id="PS50902">
    <property type="entry name" value="FLAVODOXIN_LIKE"/>
    <property type="match status" value="1"/>
</dbReference>
<dbReference type="RefSeq" id="WP_249245262.1">
    <property type="nucleotide sequence ID" value="NZ_JAKPBZ010000113.1"/>
</dbReference>
<keyword evidence="3" id="KW-0288">FMN</keyword>
<dbReference type="InterPro" id="IPR008254">
    <property type="entry name" value="Flavodoxin/NO_synth"/>
</dbReference>
<dbReference type="Gene3D" id="3.40.50.360">
    <property type="match status" value="1"/>
</dbReference>
<feature type="domain" description="Flavodoxin-like" evidence="5">
    <location>
        <begin position="4"/>
        <end position="146"/>
    </location>
</feature>
<dbReference type="InterPro" id="IPR001226">
    <property type="entry name" value="Flavodoxin_CS"/>
</dbReference>
<evidence type="ECO:0000256" key="3">
    <source>
        <dbReference type="ARBA" id="ARBA00022643"/>
    </source>
</evidence>
<evidence type="ECO:0000313" key="6">
    <source>
        <dbReference type="EMBL" id="MCL2893939.1"/>
    </source>
</evidence>
<keyword evidence="7" id="KW-1185">Reference proteome</keyword>
<dbReference type="InterPro" id="IPR005025">
    <property type="entry name" value="FMN_Rdtase-like_dom"/>
</dbReference>